<evidence type="ECO:0000313" key="2">
    <source>
        <dbReference type="Proteomes" id="UP000064967"/>
    </source>
</evidence>
<sequence length="116" mass="12285">MAAVFAALPLVGPAFTMYASSVEFRVAIVGRTANGGRFTVPPISLAHAFPPSGRALLMGTEVFRRSTDVAVLRRHLDDVAKVACREHPGFAEFDVALTERTAKGVVESKGQATCAP</sequence>
<gene>
    <name evidence="1" type="ORF">AKJ09_06681</name>
</gene>
<evidence type="ECO:0000313" key="1">
    <source>
        <dbReference type="EMBL" id="AKV00018.1"/>
    </source>
</evidence>
<dbReference type="Proteomes" id="UP000064967">
    <property type="component" value="Chromosome"/>
</dbReference>
<protein>
    <submittedName>
        <fullName evidence="1">Uncharacterized protein</fullName>
    </submittedName>
</protein>
<name>A0A0K1Q2R0_9BACT</name>
<dbReference type="EMBL" id="CP012333">
    <property type="protein sequence ID" value="AKV00018.1"/>
    <property type="molecule type" value="Genomic_DNA"/>
</dbReference>
<dbReference type="STRING" id="1391654.AKJ09_06681"/>
<proteinExistence type="predicted"/>
<dbReference type="AlphaFoldDB" id="A0A0K1Q2R0"/>
<keyword evidence="2" id="KW-1185">Reference proteome</keyword>
<dbReference type="KEGG" id="llu:AKJ09_06681"/>
<organism evidence="1 2">
    <name type="scientific">Labilithrix luteola</name>
    <dbReference type="NCBI Taxonomy" id="1391654"/>
    <lineage>
        <taxon>Bacteria</taxon>
        <taxon>Pseudomonadati</taxon>
        <taxon>Myxococcota</taxon>
        <taxon>Polyangia</taxon>
        <taxon>Polyangiales</taxon>
        <taxon>Labilitrichaceae</taxon>
        <taxon>Labilithrix</taxon>
    </lineage>
</organism>
<accession>A0A0K1Q2R0</accession>
<dbReference type="RefSeq" id="WP_169928001.1">
    <property type="nucleotide sequence ID" value="NZ_CP012333.1"/>
</dbReference>
<reference evidence="1 2" key="1">
    <citation type="submission" date="2015-08" db="EMBL/GenBank/DDBJ databases">
        <authorList>
            <person name="Babu N.S."/>
            <person name="Beckwith C.J."/>
            <person name="Beseler K.G."/>
            <person name="Brison A."/>
            <person name="Carone J.V."/>
            <person name="Caskin T.P."/>
            <person name="Diamond M."/>
            <person name="Durham M.E."/>
            <person name="Foxe J.M."/>
            <person name="Go M."/>
            <person name="Henderson B.A."/>
            <person name="Jones I.B."/>
            <person name="McGettigan J.A."/>
            <person name="Micheletti S.J."/>
            <person name="Nasrallah M.E."/>
            <person name="Ortiz D."/>
            <person name="Piller C.R."/>
            <person name="Privatt S.R."/>
            <person name="Schneider S.L."/>
            <person name="Sharp S."/>
            <person name="Smith T.C."/>
            <person name="Stanton J.D."/>
            <person name="Ullery H.E."/>
            <person name="Wilson R.J."/>
            <person name="Serrano M.G."/>
            <person name="Buck G."/>
            <person name="Lee V."/>
            <person name="Wang Y."/>
            <person name="Carvalho R."/>
            <person name="Voegtly L."/>
            <person name="Shi R."/>
            <person name="Duckworth R."/>
            <person name="Johnson A."/>
            <person name="Loviza R."/>
            <person name="Walstead R."/>
            <person name="Shah Z."/>
            <person name="Kiflezghi M."/>
            <person name="Wade K."/>
            <person name="Ball S.L."/>
            <person name="Bradley K.W."/>
            <person name="Asai D.J."/>
            <person name="Bowman C.A."/>
            <person name="Russell D.A."/>
            <person name="Pope W.H."/>
            <person name="Jacobs-Sera D."/>
            <person name="Hendrix R.W."/>
            <person name="Hatfull G.F."/>
        </authorList>
    </citation>
    <scope>NUCLEOTIDE SEQUENCE [LARGE SCALE GENOMIC DNA]</scope>
    <source>
        <strain evidence="1 2">DSM 27648</strain>
    </source>
</reference>